<dbReference type="EMBL" id="LCTV02000008">
    <property type="protein sequence ID" value="PRQ73082.1"/>
    <property type="molecule type" value="Genomic_DNA"/>
</dbReference>
<gene>
    <name evidence="1" type="ORF">AAT19DRAFT_15835</name>
</gene>
<evidence type="ECO:0000313" key="2">
    <source>
        <dbReference type="Proteomes" id="UP000239560"/>
    </source>
</evidence>
<dbReference type="Proteomes" id="UP000239560">
    <property type="component" value="Unassembled WGS sequence"/>
</dbReference>
<evidence type="ECO:0000313" key="1">
    <source>
        <dbReference type="EMBL" id="PRQ73082.1"/>
    </source>
</evidence>
<reference evidence="1 2" key="1">
    <citation type="journal article" date="2018" name="Elife">
        <title>Functional genomics of lipid metabolism in the oleaginous yeast Rhodosporidium toruloides.</title>
        <authorList>
            <person name="Coradetti S.T."/>
            <person name="Pinel D."/>
            <person name="Geiselman G."/>
            <person name="Ito M."/>
            <person name="Mondo S."/>
            <person name="Reilly M.C."/>
            <person name="Cheng Y.F."/>
            <person name="Bauer S."/>
            <person name="Grigoriev I."/>
            <person name="Gladden J.M."/>
            <person name="Simmons B.A."/>
            <person name="Brem R."/>
            <person name="Arkin A.P."/>
            <person name="Skerker J.M."/>
        </authorList>
    </citation>
    <scope>NUCLEOTIDE SEQUENCE [LARGE SCALE GENOMIC DNA]</scope>
    <source>
        <strain evidence="1 2">NBRC 0880</strain>
    </source>
</reference>
<dbReference type="AlphaFoldDB" id="A0A2T0A4Y5"/>
<organism evidence="1 2">
    <name type="scientific">Rhodotorula toruloides</name>
    <name type="common">Yeast</name>
    <name type="synonym">Rhodosporidium toruloides</name>
    <dbReference type="NCBI Taxonomy" id="5286"/>
    <lineage>
        <taxon>Eukaryota</taxon>
        <taxon>Fungi</taxon>
        <taxon>Dikarya</taxon>
        <taxon>Basidiomycota</taxon>
        <taxon>Pucciniomycotina</taxon>
        <taxon>Microbotryomycetes</taxon>
        <taxon>Sporidiobolales</taxon>
        <taxon>Sporidiobolaceae</taxon>
        <taxon>Rhodotorula</taxon>
    </lineage>
</organism>
<dbReference type="OrthoDB" id="10275365at2759"/>
<protein>
    <submittedName>
        <fullName evidence="1">Protein transporter SEC31</fullName>
    </submittedName>
</protein>
<sequence>MARERHQDGLYPCQTLAELPLELVDLIASLALEMEPSPIHQQRALLRFGRVCKAWRSAVRVRLETEFVVASRKAVMALTLALAEDEGRHRRYGTRRRLRPRKAVIFVPAIGRTAGLGQLLAKLLDQMRALEDLDLRFGNAVLGRFDQFGVALGDALARLVNLRRISIRAAPSSDHPVAARRIVQSVSRAISDASCVLTLQPYRWMSAWPELQTFDAPNLEWRFDGIESIGASPSIVPLFPPVLRDLHLNMAHYQTFHISLANYLSSPAATQLRRLELRGLSNPPGPGVPVADLLDGIRQVSPRLRDFALTIAVRHLDVDTYPDFTPILHHLSSAETLTFSPALFHECLLLPSLLPFASRNLQSLVLNHDEGFLPTVPDLPANHIFRFLDDLASPPVEHQGRTLDTLIIYRDTHRVWSYETRQEMREKAARLGLKLYLA</sequence>
<proteinExistence type="predicted"/>
<name>A0A2T0A4Y5_RHOTO</name>
<comment type="caution">
    <text evidence="1">The sequence shown here is derived from an EMBL/GenBank/DDBJ whole genome shotgun (WGS) entry which is preliminary data.</text>
</comment>
<accession>A0A2T0A4Y5</accession>